<comment type="caution">
    <text evidence="2">The sequence shown here is derived from an EMBL/GenBank/DDBJ whole genome shotgun (WGS) entry which is preliminary data.</text>
</comment>
<feature type="domain" description="Lantibiotic dehydratase N-terminal" evidence="1">
    <location>
        <begin position="252"/>
        <end position="693"/>
    </location>
</feature>
<dbReference type="Pfam" id="PF04738">
    <property type="entry name" value="Lant_dehydr_N"/>
    <property type="match status" value="1"/>
</dbReference>
<protein>
    <submittedName>
        <fullName evidence="2">Lantibiotic dehydratase</fullName>
    </submittedName>
</protein>
<dbReference type="EMBL" id="BNEE01000002">
    <property type="protein sequence ID" value="GHI82662.1"/>
    <property type="molecule type" value="Genomic_DNA"/>
</dbReference>
<organism evidence="2 3">
    <name type="scientific">Streptomyces xanthophaeus</name>
    <dbReference type="NCBI Taxonomy" id="67385"/>
    <lineage>
        <taxon>Bacteria</taxon>
        <taxon>Bacillati</taxon>
        <taxon>Actinomycetota</taxon>
        <taxon>Actinomycetes</taxon>
        <taxon>Kitasatosporales</taxon>
        <taxon>Streptomycetaceae</taxon>
        <taxon>Streptomyces</taxon>
    </lineage>
</organism>
<gene>
    <name evidence="2" type="ORF">Sxan_00260</name>
</gene>
<name>A0A919GRS6_9ACTN</name>
<evidence type="ECO:0000313" key="2">
    <source>
        <dbReference type="EMBL" id="GHI82662.1"/>
    </source>
</evidence>
<evidence type="ECO:0000259" key="1">
    <source>
        <dbReference type="Pfam" id="PF04738"/>
    </source>
</evidence>
<proteinExistence type="predicted"/>
<dbReference type="Proteomes" id="UP000600026">
    <property type="component" value="Unassembled WGS sequence"/>
</dbReference>
<evidence type="ECO:0000313" key="3">
    <source>
        <dbReference type="Proteomes" id="UP000600026"/>
    </source>
</evidence>
<dbReference type="AlphaFoldDB" id="A0A919GRS6"/>
<accession>A0A919GRS6</accession>
<dbReference type="InterPro" id="IPR006827">
    <property type="entry name" value="Lant_deHydtase_N"/>
</dbReference>
<reference evidence="2" key="1">
    <citation type="submission" date="2020-09" db="EMBL/GenBank/DDBJ databases">
        <title>Whole genome shotgun sequence of Streptomyces xanthophaeus NBRC 12829.</title>
        <authorList>
            <person name="Komaki H."/>
            <person name="Tamura T."/>
        </authorList>
    </citation>
    <scope>NUCLEOTIDE SEQUENCE</scope>
    <source>
        <strain evidence="2">NBRC 12829</strain>
    </source>
</reference>
<sequence length="772" mass="82594">MWSLMPHAILRSTGFPFELVESLRLPASAEAAATAVRAEHELLALAAEAGWDADRLDETRARAESGLLRLGPDERDRPAWVAAVTRMRAARRALETAAAEEEGRGREALAALARDARLREALAVSNPRILADLDRRGESAQLTHQLASFVQRVCTKNETVSFFGPINYATLDEKDPTAVQVSSEGPGTLRARRAHAASWVVSAVVEAVAFDPAVGPWLALRPRNPGVARPPGAPDSPGHRLLGLSDGRHTLAALADRLGVTPQEAVAEARALCRAGVAVHQLEPPATDPDPLAFLVRRLAAVPGAAPLVTRLTELISLRDGFCADDAQNKAERHRVFLDAARRIAPDCATASSRTGAFYTDRMPLREECAGTTDLRLGGAAVRELQERVVPALDFLATLAHRRRELARRGLAQRIGDRTVPLWKLVAAADGLAQPPDRELLAAVRDAVADPDAPEVDLAASAALTDMVRGTPLDESGAVCSVDLMIAADSATAWERGRYEVVLGDVHDTCLLTDWALQFHPEAARIRTARDAAMAGAFGRRPAVNILAGRQTGIPPLELPGPVVELGGLSDRSNPWTAELRDLVVRGDGHTARLWSTPLGGEVTLHNGELDTVVQTAFAPLRLRAPGLNLGPHTPRLRWGRAVVQRESWTVPSSDLAALAGAAQRSTSEALLAVRRIWARHHLPDHAFVHLPGVRKPLFVDSASPALTRSLARACRRAADGAAPDALVRVSEMLPGADELWLADEGGRHTAELRCVFTRAVAAAGAGGEGTR</sequence>
<keyword evidence="3" id="KW-1185">Reference proteome</keyword>